<feature type="compositionally biased region" description="Acidic residues" evidence="1">
    <location>
        <begin position="198"/>
        <end position="214"/>
    </location>
</feature>
<evidence type="ECO:0000256" key="1">
    <source>
        <dbReference type="SAM" id="MobiDB-lite"/>
    </source>
</evidence>
<feature type="compositionally biased region" description="Low complexity" evidence="1">
    <location>
        <begin position="153"/>
        <end position="165"/>
    </location>
</feature>
<dbReference type="PANTHER" id="PTHR48209">
    <property type="entry name" value="AGL056WP"/>
    <property type="match status" value="1"/>
</dbReference>
<evidence type="ECO:0008006" key="4">
    <source>
        <dbReference type="Google" id="ProtNLM"/>
    </source>
</evidence>
<dbReference type="Gene3D" id="3.30.70.330">
    <property type="match status" value="1"/>
</dbReference>
<sequence length="297" mass="33493">MVLHKKAAGPSKRAQGKRAFEDNDSDSDFDGDSGEEMVVQKTPKNKTPQGRNSQSMSAKKVSFELSGKKTPQKNISFVGKKQPTPVAKGVKENKGVQKKKPQSEEMDVDDEDEDDDDFELDMDEDDDDDDDEEEDEEDDDEEEDEDEEEQEQIQKQKSNSKQPKNVTTPMKGADTSKKLTTPKAKTPKNEIKKKNGNSEEEDDSDDSAEDEEEEQIQKQKNVKTPKANSPRNKGEENGDFKKMATVLEMDAIRRREIEIKTLYVGNLSTDVTPDDLKALSPDITEVFAQKNSKSPRR</sequence>
<dbReference type="PANTHER" id="PTHR48209:SF2">
    <property type="entry name" value="FI24008P1"/>
    <property type="match status" value="1"/>
</dbReference>
<reference evidence="2" key="1">
    <citation type="submission" date="2020-07" db="EMBL/GenBank/DDBJ databases">
        <title>Multicomponent nature underlies the extraordinary mechanical properties of spider dragline silk.</title>
        <authorList>
            <person name="Kono N."/>
            <person name="Nakamura H."/>
            <person name="Mori M."/>
            <person name="Yoshida Y."/>
            <person name="Ohtoshi R."/>
            <person name="Malay A.D."/>
            <person name="Moran D.A.P."/>
            <person name="Tomita M."/>
            <person name="Numata K."/>
            <person name="Arakawa K."/>
        </authorList>
    </citation>
    <scope>NUCLEOTIDE SEQUENCE</scope>
</reference>
<gene>
    <name evidence="2" type="ORF">TNCT_511092</name>
</gene>
<feature type="region of interest" description="Disordered" evidence="1">
    <location>
        <begin position="1"/>
        <end position="240"/>
    </location>
</feature>
<feature type="compositionally biased region" description="Acidic residues" evidence="1">
    <location>
        <begin position="22"/>
        <end position="35"/>
    </location>
</feature>
<accession>A0A8X6H0K5</accession>
<dbReference type="EMBL" id="BMAO01007152">
    <property type="protein sequence ID" value="GFR14013.1"/>
    <property type="molecule type" value="Genomic_DNA"/>
</dbReference>
<organism evidence="2 3">
    <name type="scientific">Trichonephila clavata</name>
    <name type="common">Joro spider</name>
    <name type="synonym">Nephila clavata</name>
    <dbReference type="NCBI Taxonomy" id="2740835"/>
    <lineage>
        <taxon>Eukaryota</taxon>
        <taxon>Metazoa</taxon>
        <taxon>Ecdysozoa</taxon>
        <taxon>Arthropoda</taxon>
        <taxon>Chelicerata</taxon>
        <taxon>Arachnida</taxon>
        <taxon>Araneae</taxon>
        <taxon>Araneomorphae</taxon>
        <taxon>Entelegynae</taxon>
        <taxon>Araneoidea</taxon>
        <taxon>Nephilidae</taxon>
        <taxon>Trichonephila</taxon>
    </lineage>
</organism>
<dbReference type="InterPro" id="IPR012677">
    <property type="entry name" value="Nucleotide-bd_a/b_plait_sf"/>
</dbReference>
<feature type="compositionally biased region" description="Basic and acidic residues" evidence="1">
    <location>
        <begin position="187"/>
        <end position="197"/>
    </location>
</feature>
<evidence type="ECO:0000313" key="3">
    <source>
        <dbReference type="Proteomes" id="UP000887116"/>
    </source>
</evidence>
<keyword evidence="3" id="KW-1185">Reference proteome</keyword>
<dbReference type="AlphaFoldDB" id="A0A8X6H0K5"/>
<comment type="caution">
    <text evidence="2">The sequence shown here is derived from an EMBL/GenBank/DDBJ whole genome shotgun (WGS) entry which is preliminary data.</text>
</comment>
<dbReference type="OrthoDB" id="6437583at2759"/>
<dbReference type="Proteomes" id="UP000887116">
    <property type="component" value="Unassembled WGS sequence"/>
</dbReference>
<evidence type="ECO:0000313" key="2">
    <source>
        <dbReference type="EMBL" id="GFR14013.1"/>
    </source>
</evidence>
<feature type="compositionally biased region" description="Polar residues" evidence="1">
    <location>
        <begin position="45"/>
        <end position="57"/>
    </location>
</feature>
<proteinExistence type="predicted"/>
<protein>
    <recommendedName>
        <fullName evidence="4">Nucleolin</fullName>
    </recommendedName>
</protein>
<feature type="compositionally biased region" description="Acidic residues" evidence="1">
    <location>
        <begin position="104"/>
        <end position="151"/>
    </location>
</feature>
<name>A0A8X6H0K5_TRICU</name>